<feature type="region of interest" description="Disordered" evidence="4">
    <location>
        <begin position="585"/>
        <end position="604"/>
    </location>
</feature>
<organism evidence="8 9">
    <name type="scientific">Rubrobacter marinus</name>
    <dbReference type="NCBI Taxonomy" id="2653852"/>
    <lineage>
        <taxon>Bacteria</taxon>
        <taxon>Bacillati</taxon>
        <taxon>Actinomycetota</taxon>
        <taxon>Rubrobacteria</taxon>
        <taxon>Rubrobacterales</taxon>
        <taxon>Rubrobacteraceae</taxon>
        <taxon>Rubrobacter</taxon>
    </lineage>
</organism>
<dbReference type="GO" id="GO:0071555">
    <property type="term" value="P:cell wall organization"/>
    <property type="evidence" value="ECO:0007669"/>
    <property type="project" value="TreeGrafter"/>
</dbReference>
<sequence>MKGRKRRGAEVDARYRRGRGGDPRETGGRTSGGEVVELAGRGRRGRSSGTKPAAGDRARAVGRGRVRLAVGVVAVVCLSLGGRAVQLSVAGEGDAGLFTTEHRRVAAFEDRAERGAILSADGRQLATSLEASKIVATPYQVEDPRAAAEALAGVLDEEVAGVEEKLTRRDEGGALSGYSVVASGVEPEKSREILDLALPGVSVAPDAERVYPNGALASQTLGHLGADMAYGGVEASHEEALKSGDDVELTLDTAVQKELEGTLIETVKEHEAKSAVGIVMRVDDGAVVGMANVPGYDNNEFGEASGEAQRNRALTDPYEPGSTFKAFTMAAAIEEGAVTESSAFVIPDHMAVADRIINDSEPHETLTLDTGDILARSSNVGTVQVAQALGGEKLAEYIDRFGFGKATGVDLWGEDVGIVPPYEEWSGSSIGNIPIGQGLTVTPMQLAAGYAAIANGGLAVTPYVAEGSEPEDAGRRVISENTSSIVRGMLQGVVDGEEGTGELARIPGYSVAGKTGTAEKVDPETGLYGGGFFTSFVGFAPAQDPEYLTLVLVDDPQTTYWGEVVAAPAFQKVMSFTLSYMNVPPDRKDAAGPATNQYAAGGSR</sequence>
<dbReference type="InterPro" id="IPR012338">
    <property type="entry name" value="Beta-lactam/transpept-like"/>
</dbReference>
<feature type="domain" description="Penicillin-binding protein transpeptidase" evidence="6">
    <location>
        <begin position="278"/>
        <end position="574"/>
    </location>
</feature>
<dbReference type="SUPFAM" id="SSF56601">
    <property type="entry name" value="beta-lactamase/transpeptidase-like"/>
    <property type="match status" value="1"/>
</dbReference>
<dbReference type="Pfam" id="PF03717">
    <property type="entry name" value="PBP_dimer"/>
    <property type="match status" value="1"/>
</dbReference>
<accession>A0A6G8PX76</accession>
<keyword evidence="5" id="KW-1133">Transmembrane helix</keyword>
<dbReference type="InterPro" id="IPR001460">
    <property type="entry name" value="PCN-bd_Tpept"/>
</dbReference>
<dbReference type="PANTHER" id="PTHR30627">
    <property type="entry name" value="PEPTIDOGLYCAN D,D-TRANSPEPTIDASE"/>
    <property type="match status" value="1"/>
</dbReference>
<feature type="transmembrane region" description="Helical" evidence="5">
    <location>
        <begin position="66"/>
        <end position="85"/>
    </location>
</feature>
<evidence type="ECO:0000313" key="9">
    <source>
        <dbReference type="Proteomes" id="UP000502706"/>
    </source>
</evidence>
<dbReference type="EMBL" id="CP045121">
    <property type="protein sequence ID" value="QIN78824.1"/>
    <property type="molecule type" value="Genomic_DNA"/>
</dbReference>
<dbReference type="InterPro" id="IPR036138">
    <property type="entry name" value="PBP_dimer_sf"/>
</dbReference>
<dbReference type="Gene3D" id="3.30.450.330">
    <property type="match status" value="1"/>
</dbReference>
<dbReference type="KEGG" id="rmar:GBA65_10175"/>
<keyword evidence="3 5" id="KW-0472">Membrane</keyword>
<gene>
    <name evidence="8" type="ORF">GBA65_10175</name>
</gene>
<dbReference type="GO" id="GO:0005886">
    <property type="term" value="C:plasma membrane"/>
    <property type="evidence" value="ECO:0007669"/>
    <property type="project" value="TreeGrafter"/>
</dbReference>
<dbReference type="AlphaFoldDB" id="A0A6G8PX76"/>
<dbReference type="Proteomes" id="UP000502706">
    <property type="component" value="Chromosome"/>
</dbReference>
<evidence type="ECO:0000259" key="7">
    <source>
        <dbReference type="Pfam" id="PF03717"/>
    </source>
</evidence>
<dbReference type="SUPFAM" id="SSF56519">
    <property type="entry name" value="Penicillin binding protein dimerisation domain"/>
    <property type="match status" value="1"/>
</dbReference>
<protein>
    <recommendedName>
        <fullName evidence="10">Peptidoglycan glycosyltransferase</fullName>
    </recommendedName>
</protein>
<proteinExistence type="inferred from homology"/>
<dbReference type="Gene3D" id="3.40.710.10">
    <property type="entry name" value="DD-peptidase/beta-lactamase superfamily"/>
    <property type="match status" value="1"/>
</dbReference>
<keyword evidence="9" id="KW-1185">Reference proteome</keyword>
<feature type="domain" description="Penicillin-binding protein dimerisation" evidence="7">
    <location>
        <begin position="111"/>
        <end position="227"/>
    </location>
</feature>
<evidence type="ECO:0000259" key="6">
    <source>
        <dbReference type="Pfam" id="PF00905"/>
    </source>
</evidence>
<dbReference type="Gene3D" id="3.90.1310.10">
    <property type="entry name" value="Penicillin-binding protein 2a (Domain 2)"/>
    <property type="match status" value="1"/>
</dbReference>
<dbReference type="PANTHER" id="PTHR30627:SF1">
    <property type="entry name" value="PEPTIDOGLYCAN D,D-TRANSPEPTIDASE FTSI"/>
    <property type="match status" value="1"/>
</dbReference>
<comment type="subcellular location">
    <subcellularLocation>
        <location evidence="1">Membrane</location>
    </subcellularLocation>
</comment>
<dbReference type="InterPro" id="IPR050515">
    <property type="entry name" value="Beta-lactam/transpept"/>
</dbReference>
<evidence type="ECO:0000256" key="4">
    <source>
        <dbReference type="SAM" id="MobiDB-lite"/>
    </source>
</evidence>
<evidence type="ECO:0000256" key="3">
    <source>
        <dbReference type="ARBA" id="ARBA00023136"/>
    </source>
</evidence>
<dbReference type="GO" id="GO:0008658">
    <property type="term" value="F:penicillin binding"/>
    <property type="evidence" value="ECO:0007669"/>
    <property type="project" value="InterPro"/>
</dbReference>
<feature type="region of interest" description="Disordered" evidence="4">
    <location>
        <begin position="1"/>
        <end position="59"/>
    </location>
</feature>
<evidence type="ECO:0008006" key="10">
    <source>
        <dbReference type="Google" id="ProtNLM"/>
    </source>
</evidence>
<dbReference type="Pfam" id="PF00905">
    <property type="entry name" value="Transpeptidase"/>
    <property type="match status" value="1"/>
</dbReference>
<reference evidence="8 9" key="1">
    <citation type="submission" date="2019-10" db="EMBL/GenBank/DDBJ databases">
        <title>Rubrobacter sp nov SCSIO 52915 isolated from a deep-sea sediment in the South China Sea.</title>
        <authorList>
            <person name="Chen R.W."/>
        </authorList>
    </citation>
    <scope>NUCLEOTIDE SEQUENCE [LARGE SCALE GENOMIC DNA]</scope>
    <source>
        <strain evidence="8 9">SCSIO 52915</strain>
    </source>
</reference>
<evidence type="ECO:0000256" key="1">
    <source>
        <dbReference type="ARBA" id="ARBA00004370"/>
    </source>
</evidence>
<keyword evidence="5" id="KW-0812">Transmembrane</keyword>
<dbReference type="InterPro" id="IPR005311">
    <property type="entry name" value="PBP_dimer"/>
</dbReference>
<evidence type="ECO:0000256" key="5">
    <source>
        <dbReference type="SAM" id="Phobius"/>
    </source>
</evidence>
<evidence type="ECO:0000313" key="8">
    <source>
        <dbReference type="EMBL" id="QIN78824.1"/>
    </source>
</evidence>
<comment type="similarity">
    <text evidence="2">Belongs to the transpeptidase family.</text>
</comment>
<feature type="compositionally biased region" description="Basic and acidic residues" evidence="4">
    <location>
        <begin position="8"/>
        <end position="27"/>
    </location>
</feature>
<name>A0A6G8PX76_9ACTN</name>
<evidence type="ECO:0000256" key="2">
    <source>
        <dbReference type="ARBA" id="ARBA00007171"/>
    </source>
</evidence>